<accession>A0A1N6HAH3</accession>
<dbReference type="GO" id="GO:0016209">
    <property type="term" value="F:antioxidant activity"/>
    <property type="evidence" value="ECO:0007669"/>
    <property type="project" value="InterPro"/>
</dbReference>
<feature type="chain" id="PRO_5012093981" evidence="1">
    <location>
        <begin position="20"/>
        <end position="205"/>
    </location>
</feature>
<dbReference type="Gene3D" id="3.40.30.10">
    <property type="entry name" value="Glutaredoxin"/>
    <property type="match status" value="1"/>
</dbReference>
<reference evidence="4" key="1">
    <citation type="submission" date="2016-11" db="EMBL/GenBank/DDBJ databases">
        <authorList>
            <person name="Varghese N."/>
            <person name="Submissions S."/>
        </authorList>
    </citation>
    <scope>NUCLEOTIDE SEQUENCE [LARGE SCALE GENOMIC DNA]</scope>
    <source>
        <strain evidence="4">DSM 22363</strain>
    </source>
</reference>
<dbReference type="STRING" id="1123272.SAMN02745824_3204"/>
<dbReference type="SUPFAM" id="SSF52833">
    <property type="entry name" value="Thioredoxin-like"/>
    <property type="match status" value="1"/>
</dbReference>
<evidence type="ECO:0000256" key="1">
    <source>
        <dbReference type="SAM" id="SignalP"/>
    </source>
</evidence>
<dbReference type="Pfam" id="PF00578">
    <property type="entry name" value="AhpC-TSA"/>
    <property type="match status" value="1"/>
</dbReference>
<dbReference type="PANTHER" id="PTHR43640">
    <property type="entry name" value="OS07G0260300 PROTEIN"/>
    <property type="match status" value="1"/>
</dbReference>
<dbReference type="GO" id="GO:0016491">
    <property type="term" value="F:oxidoreductase activity"/>
    <property type="evidence" value="ECO:0007669"/>
    <property type="project" value="InterPro"/>
</dbReference>
<dbReference type="InterPro" id="IPR047262">
    <property type="entry name" value="PRX-like1"/>
</dbReference>
<dbReference type="AlphaFoldDB" id="A0A1N6HAH3"/>
<dbReference type="OrthoDB" id="9809746at2"/>
<evidence type="ECO:0000313" key="3">
    <source>
        <dbReference type="EMBL" id="SIO16782.1"/>
    </source>
</evidence>
<dbReference type="InterPro" id="IPR036249">
    <property type="entry name" value="Thioredoxin-like_sf"/>
</dbReference>
<dbReference type="PANTHER" id="PTHR43640:SF1">
    <property type="entry name" value="THIOREDOXIN-DEPENDENT PEROXIREDOXIN"/>
    <property type="match status" value="1"/>
</dbReference>
<feature type="signal peptide" evidence="1">
    <location>
        <begin position="1"/>
        <end position="19"/>
    </location>
</feature>
<organism evidence="3 4">
    <name type="scientific">Parasphingorhabdus marina DSM 22363</name>
    <dbReference type="NCBI Taxonomy" id="1123272"/>
    <lineage>
        <taxon>Bacteria</taxon>
        <taxon>Pseudomonadati</taxon>
        <taxon>Pseudomonadota</taxon>
        <taxon>Alphaproteobacteria</taxon>
        <taxon>Sphingomonadales</taxon>
        <taxon>Sphingomonadaceae</taxon>
        <taxon>Parasphingorhabdus</taxon>
    </lineage>
</organism>
<sequence>MLKNLTTAAFASLAIVAIAQPVAGAQKNGAIAQDFKLTDMFGKTVQLSAFRGKTVVLEWHNPGCPFVKKHYDSGNMQKTQAAAREQGAVWLTINSGAPGKQGHMTVKEAQRLFADQGHKASHYLLDAKGLVGKAYSARTTPHMYVIDGEGTLVYQGGIDDKPTANPADIKGARNHVLAALNDLKSGKAVQMANTRAYGCSVKYAS</sequence>
<gene>
    <name evidence="3" type="ORF">SAMN02745824_3204</name>
</gene>
<dbReference type="Proteomes" id="UP000185192">
    <property type="component" value="Unassembled WGS sequence"/>
</dbReference>
<dbReference type="InterPro" id="IPR013766">
    <property type="entry name" value="Thioredoxin_domain"/>
</dbReference>
<evidence type="ECO:0000259" key="2">
    <source>
        <dbReference type="PROSITE" id="PS51352"/>
    </source>
</evidence>
<proteinExistence type="predicted"/>
<feature type="domain" description="Thioredoxin" evidence="2">
    <location>
        <begin position="26"/>
        <end position="181"/>
    </location>
</feature>
<evidence type="ECO:0000313" key="4">
    <source>
        <dbReference type="Proteomes" id="UP000185192"/>
    </source>
</evidence>
<keyword evidence="1" id="KW-0732">Signal</keyword>
<dbReference type="InterPro" id="IPR000866">
    <property type="entry name" value="AhpC/TSA"/>
</dbReference>
<dbReference type="PROSITE" id="PS51352">
    <property type="entry name" value="THIOREDOXIN_2"/>
    <property type="match status" value="1"/>
</dbReference>
<keyword evidence="4" id="KW-1185">Reference proteome</keyword>
<dbReference type="RefSeq" id="WP_074206109.1">
    <property type="nucleotide sequence ID" value="NZ_FSQW01000002.1"/>
</dbReference>
<dbReference type="EMBL" id="FSQW01000002">
    <property type="protein sequence ID" value="SIO16782.1"/>
    <property type="molecule type" value="Genomic_DNA"/>
</dbReference>
<name>A0A1N6HAH3_9SPHN</name>
<protein>
    <submittedName>
        <fullName evidence="3">Peroxiredoxin</fullName>
    </submittedName>
</protein>